<feature type="compositionally biased region" description="Low complexity" evidence="1">
    <location>
        <begin position="129"/>
        <end position="144"/>
    </location>
</feature>
<keyword evidence="2" id="KW-0472">Membrane</keyword>
<feature type="region of interest" description="Disordered" evidence="1">
    <location>
        <begin position="1"/>
        <end position="67"/>
    </location>
</feature>
<sequence length="321" mass="33102">MTSGNDPGNEPGRAAPNPEWWQGTPEQQPTWQQPQQPWQPTTPMPGPYPAPPQYPPGYGGQPPYPPPPGGGKRRVWLFAGLAALVVAVIAAVVIVALVNKNSAEPSAQSTTTPSLISALTSTTAKPGGSAKPTPTKTSAAKPTSTPAAVIPGYQVVTIPNFGAVYDIPPTWKVDRSGQNAFGTGADVVVAAGLAQDGVDYCPKNVRTNVFLTQSDESDPAKAAVDIGTRLGRIGWSTASGATPGATESFQSTDGQLQGVYLETRGNAQPAAGCASTFSVYTFAFPGESGAFVFTIAADTGVDQAVDPAMAKKILGSLRPIQ</sequence>
<protein>
    <recommendedName>
        <fullName evidence="3">DUF8017 domain-containing protein</fullName>
    </recommendedName>
</protein>
<evidence type="ECO:0000259" key="3">
    <source>
        <dbReference type="Pfam" id="PF26056"/>
    </source>
</evidence>
<keyword evidence="2" id="KW-0812">Transmembrane</keyword>
<feature type="compositionally biased region" description="Pro residues" evidence="1">
    <location>
        <begin position="40"/>
        <end position="55"/>
    </location>
</feature>
<dbReference type="AlphaFoldDB" id="A0ABC8AJE4"/>
<organism evidence="4 5">
    <name type="scientific">Nocardia seriolae</name>
    <dbReference type="NCBI Taxonomy" id="37332"/>
    <lineage>
        <taxon>Bacteria</taxon>
        <taxon>Bacillati</taxon>
        <taxon>Actinomycetota</taxon>
        <taxon>Actinomycetes</taxon>
        <taxon>Mycobacteriales</taxon>
        <taxon>Nocardiaceae</taxon>
        <taxon>Nocardia</taxon>
    </lineage>
</organism>
<keyword evidence="2" id="KW-1133">Transmembrane helix</keyword>
<accession>A0ABC8AJE4</accession>
<reference evidence="4 5" key="1">
    <citation type="submission" date="2016-10" db="EMBL/GenBank/DDBJ databases">
        <title>Genome sequence of Nocardia seriolae strain EM150506, isolated from Anguila japonica.</title>
        <authorList>
            <person name="Han H.-J."/>
        </authorList>
    </citation>
    <scope>NUCLEOTIDE SEQUENCE [LARGE SCALE GENOMIC DNA]</scope>
    <source>
        <strain evidence="4 5">EM150506</strain>
    </source>
</reference>
<feature type="compositionally biased region" description="Low complexity" evidence="1">
    <location>
        <begin position="20"/>
        <end position="39"/>
    </location>
</feature>
<feature type="region of interest" description="Disordered" evidence="1">
    <location>
        <begin position="120"/>
        <end position="144"/>
    </location>
</feature>
<dbReference type="KEGG" id="nsr:NS506_00405"/>
<dbReference type="EMBL" id="CP017839">
    <property type="protein sequence ID" value="APA94488.1"/>
    <property type="molecule type" value="Genomic_DNA"/>
</dbReference>
<evidence type="ECO:0000256" key="1">
    <source>
        <dbReference type="SAM" id="MobiDB-lite"/>
    </source>
</evidence>
<name>A0ABC8AJE4_9NOCA</name>
<dbReference type="Pfam" id="PF26056">
    <property type="entry name" value="DUF8017"/>
    <property type="match status" value="1"/>
</dbReference>
<proteinExistence type="predicted"/>
<dbReference type="RefSeq" id="WP_084978531.1">
    <property type="nucleotide sequence ID" value="NZ_CP017839.1"/>
</dbReference>
<gene>
    <name evidence="4" type="ORF">NS506_00405</name>
</gene>
<evidence type="ECO:0000313" key="5">
    <source>
        <dbReference type="Proteomes" id="UP000180166"/>
    </source>
</evidence>
<feature type="domain" description="DUF8017" evidence="3">
    <location>
        <begin position="147"/>
        <end position="320"/>
    </location>
</feature>
<dbReference type="Proteomes" id="UP000180166">
    <property type="component" value="Chromosome"/>
</dbReference>
<feature type="transmembrane region" description="Helical" evidence="2">
    <location>
        <begin position="75"/>
        <end position="98"/>
    </location>
</feature>
<evidence type="ECO:0000313" key="4">
    <source>
        <dbReference type="EMBL" id="APA94488.1"/>
    </source>
</evidence>
<evidence type="ECO:0000256" key="2">
    <source>
        <dbReference type="SAM" id="Phobius"/>
    </source>
</evidence>
<dbReference type="InterPro" id="IPR058330">
    <property type="entry name" value="DUF8017"/>
</dbReference>